<organism evidence="1 2">
    <name type="scientific">Aaosphaeria arxii CBS 175.79</name>
    <dbReference type="NCBI Taxonomy" id="1450172"/>
    <lineage>
        <taxon>Eukaryota</taxon>
        <taxon>Fungi</taxon>
        <taxon>Dikarya</taxon>
        <taxon>Ascomycota</taxon>
        <taxon>Pezizomycotina</taxon>
        <taxon>Dothideomycetes</taxon>
        <taxon>Pleosporomycetidae</taxon>
        <taxon>Pleosporales</taxon>
        <taxon>Pleosporales incertae sedis</taxon>
        <taxon>Aaosphaeria</taxon>
    </lineage>
</organism>
<evidence type="ECO:0000313" key="2">
    <source>
        <dbReference type="Proteomes" id="UP000799778"/>
    </source>
</evidence>
<sequence length="71" mass="7671">MTRPRLPSTLFILFQSTGLLDDDISNYPDIAAFTSNDGDDGNGDDGYQICARAVGEDRHMVPKGKSGARLP</sequence>
<dbReference type="EMBL" id="ML978077">
    <property type="protein sequence ID" value="KAF2010145.1"/>
    <property type="molecule type" value="Genomic_DNA"/>
</dbReference>
<dbReference type="RefSeq" id="XP_033378484.1">
    <property type="nucleotide sequence ID" value="XM_033534567.1"/>
</dbReference>
<keyword evidence="2" id="KW-1185">Reference proteome</keyword>
<proteinExistence type="predicted"/>
<evidence type="ECO:0000313" key="1">
    <source>
        <dbReference type="EMBL" id="KAF2010145.1"/>
    </source>
</evidence>
<dbReference type="AlphaFoldDB" id="A0A6A5XAP9"/>
<accession>A0A6A5XAP9</accession>
<dbReference type="Proteomes" id="UP000799778">
    <property type="component" value="Unassembled WGS sequence"/>
</dbReference>
<protein>
    <submittedName>
        <fullName evidence="1">Uncharacterized protein</fullName>
    </submittedName>
</protein>
<dbReference type="GeneID" id="54291964"/>
<reference evidence="1" key="1">
    <citation type="journal article" date="2020" name="Stud. Mycol.">
        <title>101 Dothideomycetes genomes: a test case for predicting lifestyles and emergence of pathogens.</title>
        <authorList>
            <person name="Haridas S."/>
            <person name="Albert R."/>
            <person name="Binder M."/>
            <person name="Bloem J."/>
            <person name="Labutti K."/>
            <person name="Salamov A."/>
            <person name="Andreopoulos B."/>
            <person name="Baker S."/>
            <person name="Barry K."/>
            <person name="Bills G."/>
            <person name="Bluhm B."/>
            <person name="Cannon C."/>
            <person name="Castanera R."/>
            <person name="Culley D."/>
            <person name="Daum C."/>
            <person name="Ezra D."/>
            <person name="Gonzalez J."/>
            <person name="Henrissat B."/>
            <person name="Kuo A."/>
            <person name="Liang C."/>
            <person name="Lipzen A."/>
            <person name="Lutzoni F."/>
            <person name="Magnuson J."/>
            <person name="Mondo S."/>
            <person name="Nolan M."/>
            <person name="Ohm R."/>
            <person name="Pangilinan J."/>
            <person name="Park H.-J."/>
            <person name="Ramirez L."/>
            <person name="Alfaro M."/>
            <person name="Sun H."/>
            <person name="Tritt A."/>
            <person name="Yoshinaga Y."/>
            <person name="Zwiers L.-H."/>
            <person name="Turgeon B."/>
            <person name="Goodwin S."/>
            <person name="Spatafora J."/>
            <person name="Crous P."/>
            <person name="Grigoriev I."/>
        </authorList>
    </citation>
    <scope>NUCLEOTIDE SEQUENCE</scope>
    <source>
        <strain evidence="1">CBS 175.79</strain>
    </source>
</reference>
<name>A0A6A5XAP9_9PLEO</name>
<gene>
    <name evidence="1" type="ORF">BU24DRAFT_72029</name>
</gene>
<dbReference type="OrthoDB" id="5363135at2759"/>